<dbReference type="EMBL" id="CM001475">
    <property type="protein sequence ID" value="EIC31059.1"/>
    <property type="molecule type" value="Genomic_DNA"/>
</dbReference>
<keyword evidence="7" id="KW-1185">Reference proteome</keyword>
<sequence length="274" mass="31106">MLETCSKDIYKVKGRLIYQSHDDDGVIEVVEHNGVRSLHFGSSATQSSLRIDDPEKLELAYLRAMNSWMLFKDAPEQGLLLGLGGGSLARHLLYHFPDCRLVAVEYRKDVVRVARSHFGLPLDARLKVILGDGGDYVRRRAETSSGYFDLLFVDIFDHDGMSPSLSSIAFFDACRTLLKDDGLLVVNLWNTDKDLFEAYCDWLNEAFEERVLFLPVNEHDNIIALAFNKGSPAYSLKALRSRAEALEPLYRIEFSSFLRTLVKSNPRVINRVIK</sequence>
<keyword evidence="3 4" id="KW-0620">Polyamine biosynthesis</keyword>
<keyword evidence="2 4" id="KW-0808">Transferase</keyword>
<dbReference type="PANTHER" id="PTHR43317">
    <property type="entry name" value="THERMOSPERMINE SYNTHASE ACAULIS5"/>
    <property type="match status" value="1"/>
</dbReference>
<dbReference type="Gene3D" id="3.40.50.150">
    <property type="entry name" value="Vaccinia Virus protein VP39"/>
    <property type="match status" value="1"/>
</dbReference>
<dbReference type="STRING" id="686340.Metal_3402"/>
<dbReference type="RefSeq" id="WP_005374121.1">
    <property type="nucleotide sequence ID" value="NZ_CM001475.1"/>
</dbReference>
<protein>
    <submittedName>
        <fullName evidence="6">Spermidine synthase</fullName>
    </submittedName>
</protein>
<organism evidence="6 7">
    <name type="scientific">Methylomicrobium album BG8</name>
    <dbReference type="NCBI Taxonomy" id="686340"/>
    <lineage>
        <taxon>Bacteria</taxon>
        <taxon>Pseudomonadati</taxon>
        <taxon>Pseudomonadota</taxon>
        <taxon>Gammaproteobacteria</taxon>
        <taxon>Methylococcales</taxon>
        <taxon>Methylococcaceae</taxon>
        <taxon>Methylomicrobium</taxon>
    </lineage>
</organism>
<dbReference type="Proteomes" id="UP000005090">
    <property type="component" value="Chromosome"/>
</dbReference>
<accession>H8GQS4</accession>
<dbReference type="CDD" id="cd02440">
    <property type="entry name" value="AdoMet_MTases"/>
    <property type="match status" value="1"/>
</dbReference>
<proteinExistence type="inferred from homology"/>
<evidence type="ECO:0000313" key="6">
    <source>
        <dbReference type="EMBL" id="EIC31059.1"/>
    </source>
</evidence>
<name>H8GQS4_METAL</name>
<feature type="active site" description="Proton acceptor" evidence="4">
    <location>
        <position position="154"/>
    </location>
</feature>
<dbReference type="GO" id="GO:0006596">
    <property type="term" value="P:polyamine biosynthetic process"/>
    <property type="evidence" value="ECO:0007669"/>
    <property type="project" value="UniProtKB-UniRule"/>
</dbReference>
<evidence type="ECO:0000256" key="4">
    <source>
        <dbReference type="PROSITE-ProRule" id="PRU00354"/>
    </source>
</evidence>
<evidence type="ECO:0000256" key="2">
    <source>
        <dbReference type="ARBA" id="ARBA00022679"/>
    </source>
</evidence>
<dbReference type="PANTHER" id="PTHR43317:SF1">
    <property type="entry name" value="THERMOSPERMINE SYNTHASE ACAULIS5"/>
    <property type="match status" value="1"/>
</dbReference>
<dbReference type="AlphaFoldDB" id="H8GQS4"/>
<evidence type="ECO:0000259" key="5">
    <source>
        <dbReference type="PROSITE" id="PS51006"/>
    </source>
</evidence>
<evidence type="ECO:0000256" key="1">
    <source>
        <dbReference type="ARBA" id="ARBA00007867"/>
    </source>
</evidence>
<gene>
    <name evidence="6" type="ORF">Metal_3402</name>
</gene>
<evidence type="ECO:0000256" key="3">
    <source>
        <dbReference type="ARBA" id="ARBA00023115"/>
    </source>
</evidence>
<dbReference type="Pfam" id="PF01564">
    <property type="entry name" value="Spermine_synth"/>
    <property type="match status" value="1"/>
</dbReference>
<dbReference type="HOGENOM" id="CLU_060070_2_0_6"/>
<dbReference type="SUPFAM" id="SSF53335">
    <property type="entry name" value="S-adenosyl-L-methionine-dependent methyltransferases"/>
    <property type="match status" value="1"/>
</dbReference>
<comment type="similarity">
    <text evidence="1">Belongs to the spermidine/spermine synthase family.</text>
</comment>
<dbReference type="eggNOG" id="COG0421">
    <property type="taxonomic scope" value="Bacteria"/>
</dbReference>
<feature type="domain" description="PABS" evidence="5">
    <location>
        <begin position="1"/>
        <end position="239"/>
    </location>
</feature>
<dbReference type="PROSITE" id="PS51006">
    <property type="entry name" value="PABS_2"/>
    <property type="match status" value="1"/>
</dbReference>
<dbReference type="InterPro" id="IPR029063">
    <property type="entry name" value="SAM-dependent_MTases_sf"/>
</dbReference>
<dbReference type="InterPro" id="IPR030374">
    <property type="entry name" value="PABS"/>
</dbReference>
<dbReference type="GO" id="GO:0016740">
    <property type="term" value="F:transferase activity"/>
    <property type="evidence" value="ECO:0007669"/>
    <property type="project" value="UniProtKB-UniRule"/>
</dbReference>
<reference evidence="6 7" key="1">
    <citation type="journal article" date="2013" name="Genome Announc.">
        <title>Genome Sequence of the Obligate Gammaproteobacterial Methanotroph Methylomicrobium album Strain BG8.</title>
        <authorList>
            <person name="Kits K.D."/>
            <person name="Kalyuzhnaya M.G."/>
            <person name="Klotz M.G."/>
            <person name="Jetten M.S."/>
            <person name="Op den Camp H.J."/>
            <person name="Vuilleumier S."/>
            <person name="Bringel F."/>
            <person name="Dispirito A.A."/>
            <person name="Murrell J.C."/>
            <person name="Bruce D."/>
            <person name="Cheng J.F."/>
            <person name="Copeland A."/>
            <person name="Goodwin L."/>
            <person name="Hauser L."/>
            <person name="Lajus A."/>
            <person name="Land M.L."/>
            <person name="Lapidus A."/>
            <person name="Lucas S."/>
            <person name="Medigue C."/>
            <person name="Pitluck S."/>
            <person name="Woyke T."/>
            <person name="Zeytun A."/>
            <person name="Stein L.Y."/>
        </authorList>
    </citation>
    <scope>NUCLEOTIDE SEQUENCE [LARGE SCALE GENOMIC DNA]</scope>
    <source>
        <strain evidence="6 7">BG8</strain>
    </source>
</reference>
<evidence type="ECO:0000313" key="7">
    <source>
        <dbReference type="Proteomes" id="UP000005090"/>
    </source>
</evidence>